<evidence type="ECO:0000313" key="2">
    <source>
        <dbReference type="EMBL" id="KAF7923058.1"/>
    </source>
</evidence>
<dbReference type="EMBL" id="RCSX01000019">
    <property type="protein sequence ID" value="KAF7923058.1"/>
    <property type="molecule type" value="Genomic_DNA"/>
</dbReference>
<dbReference type="InterPro" id="IPR010730">
    <property type="entry name" value="HET"/>
</dbReference>
<dbReference type="PANTHER" id="PTHR33112:SF1">
    <property type="entry name" value="HETEROKARYON INCOMPATIBILITY DOMAIN-CONTAINING PROTEIN"/>
    <property type="match status" value="1"/>
</dbReference>
<keyword evidence="3" id="KW-1185">Reference proteome</keyword>
<comment type="caution">
    <text evidence="2">The sequence shown here is derived from an EMBL/GenBank/DDBJ whole genome shotgun (WGS) entry which is preliminary data.</text>
</comment>
<dbReference type="Proteomes" id="UP000783213">
    <property type="component" value="Unassembled WGS sequence"/>
</dbReference>
<sequence length="755" mass="86268">MPIDQSSPIPRAVAELSSSISCGGDEHDTSLESLCESCRRVDWSNITDWTKLSWPKSSMVGPDGRNTKPVRTFEGNSRSQLLNSDCRVCHLVGSLVNPSSGSRAPNQSLESSDQPLNVCLEACEGFTETWGGSFESWDSRERDPCIKLAVRSPATGSNRIYSHEDQFRLIIAHKSRNNEIAGIRMTEPLRVNFDFLRNLLNGCLENHEECQSTKVEVAKLRVVEVSTKRICQAPLNCEYIALSYVWGDNSTCESSPGEFPSVVQDAFAVTEALGYQYLWVDRYCIDQNPNSPHMQSMINQMDLVYSNARATIVAASGSSASDGLPGISVPRYQAYTVVGKTHLVEVPNAVADIMLSNWVRRGWTYQEWYFSKRRLIFTDSEVLFLCNKRKERETTLTRLVHDIDNLERVFSSMKPPCQLEAQLLDFRGLESHIEGYCKRDLSHDCDSLNAFAGVLRHYESVVMRGNRPMFHLWGVPLKLLRHTEAEEEEVLFDLLWYHEAIAHRREHLPSWSWSGWGGSVRFGYYGFQIQTFTVERAANKPLDNLTDENERATSAERGVRIQIPLDERNIDLDSFCQELQLNLHGEIYPKDLHITSFIMPLRFRKIRSHQSYSHLEEEVVGPLPPIFFPTFLVRPGIFLGVPVRFDREYDFELHKLGLVLPTAGQFYKDADTYNIMILHPVADGKYERAGLLTLEYYVDTGDIEACRMTTEPGYLLNENDHPISEQSRRYMSQKNEESNKFLFLQDAEWKTICLV</sequence>
<reference evidence="2 3" key="1">
    <citation type="journal article" date="2020" name="Genome Biol. Evol.">
        <title>Comparative genomics of Sclerotiniaceae.</title>
        <authorList>
            <person name="Valero Jimenez C.A."/>
            <person name="Steentjes M."/>
            <person name="Scholten O.E."/>
            <person name="Van Kan J.A.L."/>
        </authorList>
    </citation>
    <scope>NUCLEOTIDE SEQUENCE [LARGE SCALE GENOMIC DNA]</scope>
    <source>
        <strain evidence="2 3">B1</strain>
    </source>
</reference>
<gene>
    <name evidence="2" type="ORF">EAE98_007763</name>
</gene>
<dbReference type="GeneID" id="62234536"/>
<accession>A0ABQ7IFW7</accession>
<organism evidence="2 3">
    <name type="scientific">Botrytis deweyae</name>
    <dbReference type="NCBI Taxonomy" id="2478750"/>
    <lineage>
        <taxon>Eukaryota</taxon>
        <taxon>Fungi</taxon>
        <taxon>Dikarya</taxon>
        <taxon>Ascomycota</taxon>
        <taxon>Pezizomycotina</taxon>
        <taxon>Leotiomycetes</taxon>
        <taxon>Helotiales</taxon>
        <taxon>Sclerotiniaceae</taxon>
        <taxon>Botrytis</taxon>
    </lineage>
</organism>
<evidence type="ECO:0000259" key="1">
    <source>
        <dbReference type="Pfam" id="PF06985"/>
    </source>
</evidence>
<dbReference type="PANTHER" id="PTHR33112">
    <property type="entry name" value="DOMAIN PROTEIN, PUTATIVE-RELATED"/>
    <property type="match status" value="1"/>
</dbReference>
<name>A0ABQ7IFW7_9HELO</name>
<proteinExistence type="predicted"/>
<dbReference type="Pfam" id="PF06985">
    <property type="entry name" value="HET"/>
    <property type="match status" value="1"/>
</dbReference>
<protein>
    <recommendedName>
        <fullName evidence="1">Heterokaryon incompatibility domain-containing protein</fullName>
    </recommendedName>
</protein>
<dbReference type="RefSeq" id="XP_038808115.1">
    <property type="nucleotide sequence ID" value="XM_038955386.1"/>
</dbReference>
<evidence type="ECO:0000313" key="3">
    <source>
        <dbReference type="Proteomes" id="UP000783213"/>
    </source>
</evidence>
<feature type="domain" description="Heterokaryon incompatibility" evidence="1">
    <location>
        <begin position="239"/>
        <end position="367"/>
    </location>
</feature>